<dbReference type="PANTHER" id="PTHR47260:SF3">
    <property type="entry name" value="THIOESTERASE FAMILY PROTEIN (AFU_ORTHOLOGUE AFUA_7G03960)"/>
    <property type="match status" value="1"/>
</dbReference>
<proteinExistence type="predicted"/>
<gene>
    <name evidence="2" type="ORF">CNF02_13035</name>
</gene>
<dbReference type="Gene3D" id="3.10.129.10">
    <property type="entry name" value="Hotdog Thioesterase"/>
    <property type="match status" value="1"/>
</dbReference>
<dbReference type="Proteomes" id="UP000219329">
    <property type="component" value="Unassembled WGS sequence"/>
</dbReference>
<accession>A0A2A5W6V1</accession>
<dbReference type="GO" id="GO:0016790">
    <property type="term" value="F:thiolester hydrolase activity"/>
    <property type="evidence" value="ECO:0007669"/>
    <property type="project" value="UniProtKB-ARBA"/>
</dbReference>
<evidence type="ECO:0000313" key="3">
    <source>
        <dbReference type="Proteomes" id="UP000219329"/>
    </source>
</evidence>
<dbReference type="AlphaFoldDB" id="A0A2A5W6V1"/>
<dbReference type="CDD" id="cd03443">
    <property type="entry name" value="PaaI_thioesterase"/>
    <property type="match status" value="1"/>
</dbReference>
<dbReference type="InterPro" id="IPR029069">
    <property type="entry name" value="HotDog_dom_sf"/>
</dbReference>
<sequence>MNDMTADGRKCFVCGPTNDIGLKLIFRLDDDSVCRSEFTPDALHCGWDGVTHGGIIFSVLDDVMANWIHLNGMRGFTAKCDIRYKGSLPTGIKVKLEGHCVKQRGRLIVMLGKMIRTDTNETVAETEASFMQEAKS</sequence>
<feature type="domain" description="Thioesterase" evidence="1">
    <location>
        <begin position="49"/>
        <end position="121"/>
    </location>
</feature>
<protein>
    <submittedName>
        <fullName evidence="2">Thioesterase</fullName>
    </submittedName>
</protein>
<dbReference type="InterPro" id="IPR006683">
    <property type="entry name" value="Thioestr_dom"/>
</dbReference>
<evidence type="ECO:0000259" key="1">
    <source>
        <dbReference type="Pfam" id="PF03061"/>
    </source>
</evidence>
<organism evidence="2 3">
    <name type="scientific">OM182 bacterium MED-G28</name>
    <dbReference type="NCBI Taxonomy" id="1986256"/>
    <lineage>
        <taxon>Bacteria</taxon>
        <taxon>Pseudomonadati</taxon>
        <taxon>Pseudomonadota</taxon>
        <taxon>Gammaproteobacteria</taxon>
        <taxon>OMG group</taxon>
        <taxon>OM182 clade</taxon>
    </lineage>
</organism>
<evidence type="ECO:0000313" key="2">
    <source>
        <dbReference type="EMBL" id="PDH32003.1"/>
    </source>
</evidence>
<dbReference type="InterPro" id="IPR052061">
    <property type="entry name" value="PTE-AB_protein"/>
</dbReference>
<dbReference type="SUPFAM" id="SSF54637">
    <property type="entry name" value="Thioesterase/thiol ester dehydrase-isomerase"/>
    <property type="match status" value="1"/>
</dbReference>
<dbReference type="PANTHER" id="PTHR47260">
    <property type="entry name" value="UPF0644 PROTEIN PB2B4.06"/>
    <property type="match status" value="1"/>
</dbReference>
<name>A0A2A5W6V1_9GAMM</name>
<reference evidence="2 3" key="1">
    <citation type="submission" date="2017-08" db="EMBL/GenBank/DDBJ databases">
        <title>Fine stratification of microbial communities through a metagenomic profile of the photic zone.</title>
        <authorList>
            <person name="Haro-Moreno J.M."/>
            <person name="Lopez-Perez M."/>
            <person name="De La Torre J."/>
            <person name="Picazo A."/>
            <person name="Camacho A."/>
            <person name="Rodriguez-Valera F."/>
        </authorList>
    </citation>
    <scope>NUCLEOTIDE SEQUENCE [LARGE SCALE GENOMIC DNA]</scope>
    <source>
        <strain evidence="2">MED-G28</strain>
    </source>
</reference>
<dbReference type="EMBL" id="NTJZ01000023">
    <property type="protein sequence ID" value="PDH32003.1"/>
    <property type="molecule type" value="Genomic_DNA"/>
</dbReference>
<dbReference type="Pfam" id="PF03061">
    <property type="entry name" value="4HBT"/>
    <property type="match status" value="1"/>
</dbReference>
<comment type="caution">
    <text evidence="2">The sequence shown here is derived from an EMBL/GenBank/DDBJ whole genome shotgun (WGS) entry which is preliminary data.</text>
</comment>